<dbReference type="EMBL" id="CM039177">
    <property type="protein sequence ID" value="KAH9696273.1"/>
    <property type="molecule type" value="Genomic_DNA"/>
</dbReference>
<reference evidence="2" key="1">
    <citation type="journal article" date="2023" name="Hortic. Res.">
        <title>A chromosome-level phased genome enabling allele-level studies in sweet orange: a case study on citrus Huanglongbing tolerance.</title>
        <authorList>
            <person name="Wu B."/>
            <person name="Yu Q."/>
            <person name="Deng Z."/>
            <person name="Duan Y."/>
            <person name="Luo F."/>
            <person name="Gmitter F. Jr."/>
        </authorList>
    </citation>
    <scope>NUCLEOTIDE SEQUENCE [LARGE SCALE GENOMIC DNA]</scope>
    <source>
        <strain evidence="2">cv. Valencia</strain>
    </source>
</reference>
<proteinExistence type="predicted"/>
<name>A0ACB8IH26_CITSI</name>
<accession>A0ACB8IH26</accession>
<organism evidence="1 2">
    <name type="scientific">Citrus sinensis</name>
    <name type="common">Sweet orange</name>
    <name type="synonym">Citrus aurantium var. sinensis</name>
    <dbReference type="NCBI Taxonomy" id="2711"/>
    <lineage>
        <taxon>Eukaryota</taxon>
        <taxon>Viridiplantae</taxon>
        <taxon>Streptophyta</taxon>
        <taxon>Embryophyta</taxon>
        <taxon>Tracheophyta</taxon>
        <taxon>Spermatophyta</taxon>
        <taxon>Magnoliopsida</taxon>
        <taxon>eudicotyledons</taxon>
        <taxon>Gunneridae</taxon>
        <taxon>Pentapetalae</taxon>
        <taxon>rosids</taxon>
        <taxon>malvids</taxon>
        <taxon>Sapindales</taxon>
        <taxon>Rutaceae</taxon>
        <taxon>Aurantioideae</taxon>
        <taxon>Citrus</taxon>
    </lineage>
</organism>
<gene>
    <name evidence="1" type="ORF">KPL71_023118</name>
</gene>
<evidence type="ECO:0000313" key="2">
    <source>
        <dbReference type="Proteomes" id="UP000829398"/>
    </source>
</evidence>
<keyword evidence="2" id="KW-1185">Reference proteome</keyword>
<sequence length="272" mass="31456">MVVGPIAQEYLPNEKKLKSSCRIWTPRLHAPAEINDEIVDIFNGIQLKRKFLSRPDPREVVRNPDRYKVKDKNKLFELRSHKKHMQIVLHAYIPHVLIESTFDTLAMDSNMKHMKMDDLERFVERKEFYRNVGKAWKRGDNVELRNVLIATKNKSIPAHSQAKSLNPVNSNAIKPVTNVNQEPKVTLSGLLNFIDGLCRAVKMRGSQYSQLIIKTDLTLHLLLHRVAWTCTFICPTALYVGSKCWPQTTFVMPNSIILDYGNSVFIRKHIRL</sequence>
<dbReference type="Proteomes" id="UP000829398">
    <property type="component" value="Chromosome 8"/>
</dbReference>
<evidence type="ECO:0000313" key="1">
    <source>
        <dbReference type="EMBL" id="KAH9696273.1"/>
    </source>
</evidence>
<comment type="caution">
    <text evidence="1">The sequence shown here is derived from an EMBL/GenBank/DDBJ whole genome shotgun (WGS) entry which is preliminary data.</text>
</comment>
<protein>
    <submittedName>
        <fullName evidence="1">Protein HYPER-SENSITIVITY-RELATED 4</fullName>
    </submittedName>
</protein>